<dbReference type="PROSITE" id="PS51564">
    <property type="entry name" value="SAM_ICMT"/>
    <property type="match status" value="1"/>
</dbReference>
<keyword evidence="7 10" id="KW-0812">Transmembrane</keyword>
<evidence type="ECO:0000256" key="4">
    <source>
        <dbReference type="ARBA" id="ARBA00022603"/>
    </source>
</evidence>
<keyword evidence="5" id="KW-0808">Transferase</keyword>
<dbReference type="GeneID" id="54365344"/>
<keyword evidence="11" id="KW-1185">Reference proteome</keyword>
<dbReference type="PANTHER" id="PTHR12714:SF9">
    <property type="entry name" value="PROTEIN-S-ISOPRENYLCYSTEINE O-METHYLTRANSFERASE"/>
    <property type="match status" value="1"/>
</dbReference>
<dbReference type="RefSeq" id="XP_033461803.1">
    <property type="nucleotide sequence ID" value="XM_033607545.1"/>
</dbReference>
<keyword evidence="4 10" id="KW-0489">Methyltransferase</keyword>
<evidence type="ECO:0000256" key="5">
    <source>
        <dbReference type="ARBA" id="ARBA00022679"/>
    </source>
</evidence>
<feature type="transmembrane region" description="Helical" evidence="10">
    <location>
        <begin position="149"/>
        <end position="169"/>
    </location>
</feature>
<evidence type="ECO:0000256" key="2">
    <source>
        <dbReference type="ARBA" id="ARBA00009140"/>
    </source>
</evidence>
<keyword evidence="10" id="KW-0256">Endoplasmic reticulum</keyword>
<reference evidence="12" key="1">
    <citation type="submission" date="2020-01" db="EMBL/GenBank/DDBJ databases">
        <authorList>
            <consortium name="DOE Joint Genome Institute"/>
            <person name="Haridas S."/>
            <person name="Albert R."/>
            <person name="Binder M."/>
            <person name="Bloem J."/>
            <person name="Labutti K."/>
            <person name="Salamov A."/>
            <person name="Andreopoulos B."/>
            <person name="Baker S.E."/>
            <person name="Barry K."/>
            <person name="Bills G."/>
            <person name="Bluhm B.H."/>
            <person name="Cannon C."/>
            <person name="Castanera R."/>
            <person name="Culley D.E."/>
            <person name="Daum C."/>
            <person name="Ezra D."/>
            <person name="Gonzalez J.B."/>
            <person name="Henrissat B."/>
            <person name="Kuo A."/>
            <person name="Liang C."/>
            <person name="Lipzen A."/>
            <person name="Lutzoni F."/>
            <person name="Magnuson J."/>
            <person name="Mondo S."/>
            <person name="Nolan M."/>
            <person name="Ohm R."/>
            <person name="Pangilinan J."/>
            <person name="Park H.-J."/>
            <person name="Ramirez L."/>
            <person name="Alfaro M."/>
            <person name="Sun H."/>
            <person name="Tritt A."/>
            <person name="Yoshinaga Y."/>
            <person name="Zwiers L.-H."/>
            <person name="Turgeon B.G."/>
            <person name="Goodwin S.B."/>
            <person name="Spatafora J.W."/>
            <person name="Crous P.W."/>
            <person name="Grigoriev I.V."/>
        </authorList>
    </citation>
    <scope>NUCLEOTIDE SEQUENCE</scope>
    <source>
        <strain evidence="12">CBS 342.82</strain>
    </source>
</reference>
<feature type="transmembrane region" description="Helical" evidence="10">
    <location>
        <begin position="54"/>
        <end position="77"/>
    </location>
</feature>
<dbReference type="PANTHER" id="PTHR12714">
    <property type="entry name" value="PROTEIN-S ISOPRENYLCYSTEINE O-METHYLTRANSFERASE"/>
    <property type="match status" value="1"/>
</dbReference>
<evidence type="ECO:0000256" key="6">
    <source>
        <dbReference type="ARBA" id="ARBA00022691"/>
    </source>
</evidence>
<dbReference type="EC" id="2.1.1.100" evidence="3 10"/>
<feature type="transmembrane region" description="Helical" evidence="10">
    <location>
        <begin position="123"/>
        <end position="142"/>
    </location>
</feature>
<keyword evidence="6 10" id="KW-0949">S-adenosyl-L-methionine</keyword>
<dbReference type="Proteomes" id="UP000504637">
    <property type="component" value="Unplaced"/>
</dbReference>
<feature type="transmembrane region" description="Helical" evidence="10">
    <location>
        <begin position="84"/>
        <end position="103"/>
    </location>
</feature>
<evidence type="ECO:0000256" key="8">
    <source>
        <dbReference type="ARBA" id="ARBA00022989"/>
    </source>
</evidence>
<evidence type="ECO:0000256" key="1">
    <source>
        <dbReference type="ARBA" id="ARBA00004141"/>
    </source>
</evidence>
<keyword evidence="8 10" id="KW-1133">Transmembrane helix</keyword>
<gene>
    <name evidence="12" type="ORF">K489DRAFT_409106</name>
</gene>
<accession>A0A6J3MD47</accession>
<evidence type="ECO:0000313" key="11">
    <source>
        <dbReference type="Proteomes" id="UP000504637"/>
    </source>
</evidence>
<dbReference type="InterPro" id="IPR007269">
    <property type="entry name" value="ICMT_MeTrfase"/>
</dbReference>
<proteinExistence type="inferred from homology"/>
<protein>
    <recommendedName>
        <fullName evidence="3 10">Protein-S-isoprenylcysteine O-methyltransferase</fullName>
        <ecNumber evidence="3 10">2.1.1.100</ecNumber>
    </recommendedName>
</protein>
<dbReference type="Pfam" id="PF04140">
    <property type="entry name" value="ICMT"/>
    <property type="match status" value="1"/>
</dbReference>
<feature type="transmembrane region" description="Helical" evidence="10">
    <location>
        <begin position="212"/>
        <end position="240"/>
    </location>
</feature>
<organism evidence="12">
    <name type="scientific">Dissoconium aciculare CBS 342.82</name>
    <dbReference type="NCBI Taxonomy" id="1314786"/>
    <lineage>
        <taxon>Eukaryota</taxon>
        <taxon>Fungi</taxon>
        <taxon>Dikarya</taxon>
        <taxon>Ascomycota</taxon>
        <taxon>Pezizomycotina</taxon>
        <taxon>Dothideomycetes</taxon>
        <taxon>Dothideomycetidae</taxon>
        <taxon>Mycosphaerellales</taxon>
        <taxon>Dissoconiaceae</taxon>
        <taxon>Dissoconium</taxon>
    </lineage>
</organism>
<sequence length="274" mass="30937">MASTAASPDFNREIHHRRVAQNTNDNASNYNAYSSSGPPVDSTLLPTGSRSLSFIGLQAWCLGNTFAGGLLLTIYLISNNSPWWRLPAFFTCLALFHFLEYYTTAQYNVPATRASSFLLFSNGSAYTTAHALATLEIVLSNFSSRYQLLIANPLVITVGLILIIVGQIARSVAMAHAGTNFNHTIARERKESHVLVQDGIYAWLRHPSYFGFFWWALGTQLLVGNKICLLGYTVVLWRFFARRIYGEERFLVQFFGSDYEEYKRKTSTYIPLIR</sequence>
<evidence type="ECO:0000256" key="9">
    <source>
        <dbReference type="ARBA" id="ARBA00023136"/>
    </source>
</evidence>
<evidence type="ECO:0000256" key="3">
    <source>
        <dbReference type="ARBA" id="ARBA00012151"/>
    </source>
</evidence>
<comment type="similarity">
    <text evidence="2 10">Belongs to the class VI-like SAM-binding methyltransferase superfamily. Isoprenylcysteine carboxyl methyltransferase family.</text>
</comment>
<keyword evidence="9 10" id="KW-0472">Membrane</keyword>
<dbReference type="AlphaFoldDB" id="A0A6J3MD47"/>
<dbReference type="GO" id="GO:0005789">
    <property type="term" value="C:endoplasmic reticulum membrane"/>
    <property type="evidence" value="ECO:0007669"/>
    <property type="project" value="UniProtKB-SubCell"/>
</dbReference>
<comment type="subcellular location">
    <subcellularLocation>
        <location evidence="10">Endoplasmic reticulum membrane</location>
        <topology evidence="10">Multi-pass membrane protein</topology>
    </subcellularLocation>
    <subcellularLocation>
        <location evidence="1">Membrane</location>
        <topology evidence="1">Multi-pass membrane protein</topology>
    </subcellularLocation>
</comment>
<evidence type="ECO:0000313" key="12">
    <source>
        <dbReference type="RefSeq" id="XP_033461803.1"/>
    </source>
</evidence>
<dbReference type="OrthoDB" id="422086at2759"/>
<evidence type="ECO:0000256" key="7">
    <source>
        <dbReference type="ARBA" id="ARBA00022692"/>
    </source>
</evidence>
<name>A0A6J3MD47_9PEZI</name>
<dbReference type="GO" id="GO:0032259">
    <property type="term" value="P:methylation"/>
    <property type="evidence" value="ECO:0007669"/>
    <property type="project" value="UniProtKB-KW"/>
</dbReference>
<reference evidence="12" key="3">
    <citation type="submission" date="2025-08" db="UniProtKB">
        <authorList>
            <consortium name="RefSeq"/>
        </authorList>
    </citation>
    <scope>IDENTIFICATION</scope>
    <source>
        <strain evidence="12">CBS 342.82</strain>
    </source>
</reference>
<reference evidence="12" key="2">
    <citation type="submission" date="2020-04" db="EMBL/GenBank/DDBJ databases">
        <authorList>
            <consortium name="NCBI Genome Project"/>
        </authorList>
    </citation>
    <scope>NUCLEOTIDE SEQUENCE</scope>
    <source>
        <strain evidence="12">CBS 342.82</strain>
    </source>
</reference>
<dbReference type="Gene3D" id="1.20.120.1630">
    <property type="match status" value="1"/>
</dbReference>
<comment type="catalytic activity">
    <reaction evidence="10">
        <text>[protein]-C-terminal S-[(2E,6E)-farnesyl]-L-cysteine + S-adenosyl-L-methionine = [protein]-C-terminal S-[(2E,6E)-farnesyl]-L-cysteine methyl ester + S-adenosyl-L-homocysteine</text>
        <dbReference type="Rhea" id="RHEA:21672"/>
        <dbReference type="Rhea" id="RHEA-COMP:12125"/>
        <dbReference type="Rhea" id="RHEA-COMP:12126"/>
        <dbReference type="ChEBI" id="CHEBI:57856"/>
        <dbReference type="ChEBI" id="CHEBI:59789"/>
        <dbReference type="ChEBI" id="CHEBI:90510"/>
        <dbReference type="ChEBI" id="CHEBI:90511"/>
        <dbReference type="EC" id="2.1.1.100"/>
    </reaction>
</comment>
<evidence type="ECO:0000256" key="10">
    <source>
        <dbReference type="RuleBase" id="RU362022"/>
    </source>
</evidence>
<dbReference type="GO" id="GO:0004671">
    <property type="term" value="F:protein C-terminal S-isoprenylcysteine carboxyl O-methyltransferase activity"/>
    <property type="evidence" value="ECO:0007669"/>
    <property type="project" value="UniProtKB-EC"/>
</dbReference>
<dbReference type="InterPro" id="IPR025770">
    <property type="entry name" value="PPMT_MeTrfase"/>
</dbReference>